<dbReference type="AlphaFoldDB" id="A0A9X5HBV4"/>
<organism evidence="1 2">
    <name type="scientific">Actinospica acidiphila</name>
    <dbReference type="NCBI Taxonomy" id="304899"/>
    <lineage>
        <taxon>Bacteria</taxon>
        <taxon>Bacillati</taxon>
        <taxon>Actinomycetota</taxon>
        <taxon>Actinomycetes</taxon>
        <taxon>Catenulisporales</taxon>
        <taxon>Actinospicaceae</taxon>
        <taxon>Actinospica</taxon>
    </lineage>
</organism>
<sequence length="494" mass="54976">MMVDFRSIEERHADDAARLAYLKDVVRTDPASGAAEVTKALAWNCLLGRAVDEPDIDDLLNEIVLPRGGRLLSLATWLAEHVEHDHGGHRLWGALSRAGVPLRPPALARVPDDIDHLAEVLVGCTGMPMQIRLRAALQVLTQGENDAAGLVRSYLGPFEVSHLWAGDAEHDYLESFADDASELMQAIAATSGWPLKERVEVVLHLRRDGTTDRLPVELLAETEQGSEERRILLELLQAEEGECSARKSQPPFRSGGFRGALFTVEAAEKAWGLGAVNPYLMTAVRQQLTESCELNGSEETDSQIADSALTLSRLAVAYGELRQSLLRDYEQTHDEPPWRALRDVRIAVRIRRRLRHCEAFVLAPYGTDHASPPQRWVLAILSRPFHSDGRAIEYKVTLHQRRDGAGDDRYRLNAERELLANEELAQQALYGFSSLGLGLDSEVGIQCPGVGQRGRTMFLEPSDEWRVECHVCGTKWAGGSDILSEHQDLRYGFY</sequence>
<name>A0A9X5HBV4_9ACTN</name>
<gene>
    <name evidence="1" type="ORF">G3I18_12340</name>
</gene>
<evidence type="ECO:0000313" key="2">
    <source>
        <dbReference type="Proteomes" id="UP000471745"/>
    </source>
</evidence>
<proteinExistence type="predicted"/>
<comment type="caution">
    <text evidence="1">The sequence shown here is derived from an EMBL/GenBank/DDBJ whole genome shotgun (WGS) entry which is preliminary data.</text>
</comment>
<keyword evidence="2" id="KW-1185">Reference proteome</keyword>
<dbReference type="Proteomes" id="UP000471745">
    <property type="component" value="Unassembled WGS sequence"/>
</dbReference>
<dbReference type="EMBL" id="JAAGNA010000436">
    <property type="protein sequence ID" value="NEC49354.1"/>
    <property type="molecule type" value="Genomic_DNA"/>
</dbReference>
<accession>A0A9X5HBV4</accession>
<dbReference type="RefSeq" id="WP_163088544.1">
    <property type="nucleotide sequence ID" value="NZ_JAAGNA010000436.1"/>
</dbReference>
<reference evidence="1 2" key="1">
    <citation type="submission" date="2020-01" db="EMBL/GenBank/DDBJ databases">
        <title>Insect and environment-associated Actinomycetes.</title>
        <authorList>
            <person name="Currrie C."/>
            <person name="Chevrette M."/>
            <person name="Carlson C."/>
            <person name="Stubbendieck R."/>
            <person name="Wendt-Pienkowski E."/>
        </authorList>
    </citation>
    <scope>NUCLEOTIDE SEQUENCE [LARGE SCALE GENOMIC DNA]</scope>
    <source>
        <strain evidence="1 2">SID8189</strain>
    </source>
</reference>
<protein>
    <submittedName>
        <fullName evidence="1">Uncharacterized protein</fullName>
    </submittedName>
</protein>
<evidence type="ECO:0000313" key="1">
    <source>
        <dbReference type="EMBL" id="NEC49354.1"/>
    </source>
</evidence>